<comment type="similarity">
    <text evidence="6 7">Belongs to the protease inhibitor I19 family.</text>
</comment>
<dbReference type="AlphaFoldDB" id="A0AAJ7ECN8"/>
<feature type="signal peptide" evidence="8">
    <location>
        <begin position="1"/>
        <end position="16"/>
    </location>
</feature>
<dbReference type="PROSITE" id="PS51446">
    <property type="entry name" value="PACIFASTIN"/>
    <property type="match status" value="1"/>
</dbReference>
<comment type="caution">
    <text evidence="7">Lacks conserved residue(s) required for the propagation of feature annotation.</text>
</comment>
<dbReference type="GeneID" id="106121114"/>
<dbReference type="GO" id="GO:0005576">
    <property type="term" value="C:extracellular region"/>
    <property type="evidence" value="ECO:0007669"/>
    <property type="project" value="UniProtKB-SubCell"/>
</dbReference>
<evidence type="ECO:0000313" key="10">
    <source>
        <dbReference type="RefSeq" id="XP_013172068.1"/>
    </source>
</evidence>
<dbReference type="KEGG" id="pxu:106121114"/>
<name>A0AAJ7ECN8_PAPXU</name>
<dbReference type="InterPro" id="IPR008037">
    <property type="entry name" value="Pacifastin_dom"/>
</dbReference>
<proteinExistence type="inferred from homology"/>
<dbReference type="GO" id="GO:0004867">
    <property type="term" value="F:serine-type endopeptidase inhibitor activity"/>
    <property type="evidence" value="ECO:0007669"/>
    <property type="project" value="UniProtKB-UniRule"/>
</dbReference>
<keyword evidence="5 7" id="KW-1015">Disulfide bond</keyword>
<feature type="domain" description="Pacifastin" evidence="9">
    <location>
        <begin position="460"/>
        <end position="497"/>
    </location>
</feature>
<dbReference type="SUPFAM" id="SSF57283">
    <property type="entry name" value="PMP inhibitors"/>
    <property type="match status" value="2"/>
</dbReference>
<evidence type="ECO:0000256" key="2">
    <source>
        <dbReference type="ARBA" id="ARBA00022525"/>
    </source>
</evidence>
<feature type="chain" id="PRO_5042545460" evidence="8">
    <location>
        <begin position="17"/>
        <end position="825"/>
    </location>
</feature>
<reference evidence="10" key="1">
    <citation type="submission" date="2025-08" db="UniProtKB">
        <authorList>
            <consortium name="RefSeq"/>
        </authorList>
    </citation>
    <scope>IDENTIFICATION</scope>
</reference>
<evidence type="ECO:0000256" key="1">
    <source>
        <dbReference type="ARBA" id="ARBA00004613"/>
    </source>
</evidence>
<organism evidence="10">
    <name type="scientific">Papilio xuthus</name>
    <name type="common">Asian swallowtail butterfly</name>
    <dbReference type="NCBI Taxonomy" id="66420"/>
    <lineage>
        <taxon>Eukaryota</taxon>
        <taxon>Metazoa</taxon>
        <taxon>Ecdysozoa</taxon>
        <taxon>Arthropoda</taxon>
        <taxon>Hexapoda</taxon>
        <taxon>Insecta</taxon>
        <taxon>Pterygota</taxon>
        <taxon>Neoptera</taxon>
        <taxon>Endopterygota</taxon>
        <taxon>Lepidoptera</taxon>
        <taxon>Glossata</taxon>
        <taxon>Ditrysia</taxon>
        <taxon>Papilionoidea</taxon>
        <taxon>Papilionidae</taxon>
        <taxon>Papilioninae</taxon>
        <taxon>Papilio</taxon>
    </lineage>
</organism>
<evidence type="ECO:0000256" key="5">
    <source>
        <dbReference type="ARBA" id="ARBA00023157"/>
    </source>
</evidence>
<feature type="disulfide bond" evidence="7">
    <location>
        <begin position="463"/>
        <end position="478"/>
    </location>
</feature>
<keyword evidence="3 7" id="KW-0646">Protease inhibitor</keyword>
<sequence>MFIIITLLILIPLTEESSFQSCVPHTQFFINGRHCTCDGFGRWSEKDCQYGLRRQTCTYGQVYWQGCRQCRCNSNGELHCTDIYCTDKQSTARRELSTIGNRCIPLKYYRANCSICFCPASGQISEARCTVDSSCLSSPQQQSKSFTTIDDTNCIPNVMYVFPCLQCLCSEDGKFRLEKCFEVCQAQSQLKLNPQCKPGSYYRRNCNVCQCSQNRIQDDKLCTNISCGINTPSSNLVSLRNMRKKCVPYTFTQPICLFCDCNSNGRINEDSCLLTDCSTNLELKSANYSGQCNPDEVVPVCVECFCLQNGSTDGKYCSRACNYQSKFKVLERVLTESIQTQNLIKKSDLKIIPSQSCKPNSVYFDEGKYCICSTSATNLKLCKSFNDTKPFRTLPDNQINYSVDMPCQPNTFVDFDCNTCYCSKKGKIDPKWCTYDDCNAKRSIQESHKRPNLFTADTLSEACTPGSISKDKCNFCICPESGLSKEKACTKNYCSDTVNNQNNVKFICEPLAYYEVDCNVCYCPSDGLKNVAKCTKNICEKSYLRSDTCSSGQLFSEMCNVCLCPPNGNKNDRVCTNHTCPEAASWPSFELSENLLEDRLTSDTKRSLDLCFPGEQFIDGCKQCVCPEMGLKMYAECDASQCTDKNQMQSVTGRGGRHFRIRRDMPCYHYNQTEPQKECTPGSMYIIKCQMCICPYMGSIMHFCRPLKNIYCEQPFPNVFYEPMGRRHTNDSSEANTVETTTMEPSHQHTKYQCDKVGHIMDSCYICECKENHQLIEEHCFKNQARCRMASECDPLLNHKNPPPLCYPPLFFEAQPETCLKQGSN</sequence>
<dbReference type="Proteomes" id="UP000694872">
    <property type="component" value="Unplaced"/>
</dbReference>
<evidence type="ECO:0000256" key="7">
    <source>
        <dbReference type="PROSITE-ProRule" id="PRU00776"/>
    </source>
</evidence>
<evidence type="ECO:0000256" key="3">
    <source>
        <dbReference type="ARBA" id="ARBA00022690"/>
    </source>
</evidence>
<evidence type="ECO:0000256" key="8">
    <source>
        <dbReference type="SAM" id="SignalP"/>
    </source>
</evidence>
<evidence type="ECO:0000259" key="9">
    <source>
        <dbReference type="PROSITE" id="PS51446"/>
    </source>
</evidence>
<evidence type="ECO:0000256" key="6">
    <source>
        <dbReference type="ARBA" id="ARBA00029459"/>
    </source>
</evidence>
<keyword evidence="2" id="KW-0964">Secreted</keyword>
<comment type="subcellular location">
    <subcellularLocation>
        <location evidence="1">Secreted</location>
    </subcellularLocation>
</comment>
<keyword evidence="4 7" id="KW-0722">Serine protease inhibitor</keyword>
<evidence type="ECO:0000256" key="4">
    <source>
        <dbReference type="ARBA" id="ARBA00022900"/>
    </source>
</evidence>
<keyword evidence="8" id="KW-0732">Signal</keyword>
<dbReference type="RefSeq" id="XP_013172068.1">
    <property type="nucleotide sequence ID" value="XM_013316614.1"/>
</dbReference>
<gene>
    <name evidence="10" type="primary">LOC106121114</name>
</gene>
<dbReference type="InterPro" id="IPR036201">
    <property type="entry name" value="Pacifastin_dom_sf"/>
</dbReference>
<protein>
    <submittedName>
        <fullName evidence="10">Uncharacterized protein LOC106121114</fullName>
    </submittedName>
</protein>
<accession>A0AAJ7ECN8</accession>